<evidence type="ECO:0000313" key="2">
    <source>
        <dbReference type="Proteomes" id="UP000887578"/>
    </source>
</evidence>
<protein>
    <submittedName>
        <fullName evidence="3">Uncharacterized protein</fullName>
    </submittedName>
</protein>
<feature type="region of interest" description="Disordered" evidence="1">
    <location>
        <begin position="1"/>
        <end position="20"/>
    </location>
</feature>
<feature type="compositionally biased region" description="Basic and acidic residues" evidence="1">
    <location>
        <begin position="304"/>
        <end position="332"/>
    </location>
</feature>
<sequence length="574" mass="66443">MPQNSFEFSRQQNDKPNEPEIMKFKASQKLLNPNKSDRVEENESLEKLFEKSTSGLGRSLKEVKQSLNVSTLQNPFKLPRPRVERVIEPSTNISSTDSQKMLDAFSKMAIFEVPDEEPMEIDVEEIVIDAEAMEKNAHPLSHLIFWKYSNHKFPPGSFVYAIWNDDAENEPQFSWYCSDIHIANYIDQSLESLKRWIRRQKIEDMNIMFLNKHKRIIISHCIQFEETIEPIKTVASVKVEPIDPVEPVAIVEPVKIIPVKTEPIKVEPVETVEPVKLKSVKVEPVEPVELKSVKVENVETENGEGDKTIETEGDEGDKPVEGDEAKEKAKGGDKKKKNIPNFRRKIKRLKRHLGNILRYYEKSHKYDVAENELHEFKIAFQFRRVINIKTRTEEHEWDEAADYKPLSTHISLSHSVHNKKVNYIGCELPEAKKEEEESEEEDFEEEDLEEEDEDEEADEGDDVEHGKTEIGEKDIGIEIENDEDDDDDDDRTLTDGEDDRTLTDGESTLVGSGEEDYEDGEESEEVEVYEELIEDEKFKKEKEICKLKIQSHHYLPFPKGHKSPHKSALKQSQK</sequence>
<feature type="compositionally biased region" description="Acidic residues" evidence="1">
    <location>
        <begin position="477"/>
        <end position="490"/>
    </location>
</feature>
<feature type="region of interest" description="Disordered" evidence="1">
    <location>
        <begin position="553"/>
        <end position="574"/>
    </location>
</feature>
<feature type="region of interest" description="Disordered" evidence="1">
    <location>
        <begin position="298"/>
        <end position="337"/>
    </location>
</feature>
<dbReference type="Proteomes" id="UP000887578">
    <property type="component" value="Unplaced"/>
</dbReference>
<feature type="compositionally biased region" description="Acidic residues" evidence="1">
    <location>
        <begin position="513"/>
        <end position="525"/>
    </location>
</feature>
<keyword evidence="2" id="KW-1185">Reference proteome</keyword>
<evidence type="ECO:0000256" key="1">
    <source>
        <dbReference type="SAM" id="MobiDB-lite"/>
    </source>
</evidence>
<reference evidence="3" key="1">
    <citation type="submission" date="2022-11" db="UniProtKB">
        <authorList>
            <consortium name="WormBaseParasite"/>
        </authorList>
    </citation>
    <scope>IDENTIFICATION</scope>
</reference>
<accession>A0A914PBF0</accession>
<feature type="compositionally biased region" description="Acidic residues" evidence="1">
    <location>
        <begin position="436"/>
        <end position="462"/>
    </location>
</feature>
<feature type="compositionally biased region" description="Basic and acidic residues" evidence="1">
    <location>
        <begin position="463"/>
        <end position="476"/>
    </location>
</feature>
<feature type="compositionally biased region" description="Basic and acidic residues" evidence="1">
    <location>
        <begin position="491"/>
        <end position="503"/>
    </location>
</feature>
<feature type="region of interest" description="Disordered" evidence="1">
    <location>
        <begin position="430"/>
        <end position="525"/>
    </location>
</feature>
<name>A0A914PBF0_9BILA</name>
<feature type="compositionally biased region" description="Basic residues" evidence="1">
    <location>
        <begin position="559"/>
        <end position="574"/>
    </location>
</feature>
<dbReference type="WBParaSite" id="PDA_v2.g12640.t1">
    <property type="protein sequence ID" value="PDA_v2.g12640.t1"/>
    <property type="gene ID" value="PDA_v2.g12640"/>
</dbReference>
<feature type="compositionally biased region" description="Polar residues" evidence="1">
    <location>
        <begin position="1"/>
        <end position="11"/>
    </location>
</feature>
<organism evidence="2 3">
    <name type="scientific">Panagrolaimus davidi</name>
    <dbReference type="NCBI Taxonomy" id="227884"/>
    <lineage>
        <taxon>Eukaryota</taxon>
        <taxon>Metazoa</taxon>
        <taxon>Ecdysozoa</taxon>
        <taxon>Nematoda</taxon>
        <taxon>Chromadorea</taxon>
        <taxon>Rhabditida</taxon>
        <taxon>Tylenchina</taxon>
        <taxon>Panagrolaimomorpha</taxon>
        <taxon>Panagrolaimoidea</taxon>
        <taxon>Panagrolaimidae</taxon>
        <taxon>Panagrolaimus</taxon>
    </lineage>
</organism>
<dbReference type="AlphaFoldDB" id="A0A914PBF0"/>
<evidence type="ECO:0000313" key="3">
    <source>
        <dbReference type="WBParaSite" id="PDA_v2.g12640.t1"/>
    </source>
</evidence>
<proteinExistence type="predicted"/>